<evidence type="ECO:0000313" key="3">
    <source>
        <dbReference type="Proteomes" id="UP001209878"/>
    </source>
</evidence>
<evidence type="ECO:0000313" key="2">
    <source>
        <dbReference type="EMBL" id="KAK2193251.1"/>
    </source>
</evidence>
<keyword evidence="3" id="KW-1185">Reference proteome</keyword>
<organism evidence="2 3">
    <name type="scientific">Ridgeia piscesae</name>
    <name type="common">Tubeworm</name>
    <dbReference type="NCBI Taxonomy" id="27915"/>
    <lineage>
        <taxon>Eukaryota</taxon>
        <taxon>Metazoa</taxon>
        <taxon>Spiralia</taxon>
        <taxon>Lophotrochozoa</taxon>
        <taxon>Annelida</taxon>
        <taxon>Polychaeta</taxon>
        <taxon>Sedentaria</taxon>
        <taxon>Canalipalpata</taxon>
        <taxon>Sabellida</taxon>
        <taxon>Siboglinidae</taxon>
        <taxon>Ridgeia</taxon>
    </lineage>
</organism>
<dbReference type="EMBL" id="JAODUO010000015">
    <property type="protein sequence ID" value="KAK2193251.1"/>
    <property type="molecule type" value="Genomic_DNA"/>
</dbReference>
<evidence type="ECO:0000256" key="1">
    <source>
        <dbReference type="SAM" id="MobiDB-lite"/>
    </source>
</evidence>
<feature type="region of interest" description="Disordered" evidence="1">
    <location>
        <begin position="133"/>
        <end position="212"/>
    </location>
</feature>
<proteinExistence type="predicted"/>
<gene>
    <name evidence="2" type="ORF">NP493_16g06041</name>
</gene>
<protein>
    <submittedName>
        <fullName evidence="2">Uncharacterized protein</fullName>
    </submittedName>
</protein>
<feature type="compositionally biased region" description="Pro residues" evidence="1">
    <location>
        <begin position="185"/>
        <end position="198"/>
    </location>
</feature>
<name>A0AAD9PES1_RIDPI</name>
<sequence length="283" mass="32029">MSVHACFGGFCRTYLINKEKHTQRRSWPKHWNSLVDEYHKIDRKLACKPLREDEEPTPPAIRDTYSYYPWLSLEMDPCRCRKGGEKMPPLPPRPHSVPNAKPCAESLEPEVGNADPCRHPACHGHVLPHRYVCPGESPPSPDPAMQRPASVQPTQCRVLMPDPPEPPDPEPSSKESTPTTLPTWRSPPPAPPSPPRPHSVPVAHSPPMYGRKRRSLNLDRRPMSLISFSEVAHPGIVPRTAAAMVGWKASNKLEVYGQMNAWARPYREIYKTLKWPIESLAYM</sequence>
<reference evidence="2" key="1">
    <citation type="journal article" date="2023" name="Mol. Biol. Evol.">
        <title>Third-Generation Sequencing Reveals the Adaptive Role of the Epigenome in Three Deep-Sea Polychaetes.</title>
        <authorList>
            <person name="Perez M."/>
            <person name="Aroh O."/>
            <person name="Sun Y."/>
            <person name="Lan Y."/>
            <person name="Juniper S.K."/>
            <person name="Young C.R."/>
            <person name="Angers B."/>
            <person name="Qian P.Y."/>
        </authorList>
    </citation>
    <scope>NUCLEOTIDE SEQUENCE</scope>
    <source>
        <strain evidence="2">R07B-5</strain>
    </source>
</reference>
<accession>A0AAD9PES1</accession>
<dbReference type="Proteomes" id="UP001209878">
    <property type="component" value="Unassembled WGS sequence"/>
</dbReference>
<comment type="caution">
    <text evidence="2">The sequence shown here is derived from an EMBL/GenBank/DDBJ whole genome shotgun (WGS) entry which is preliminary data.</text>
</comment>
<dbReference type="AlphaFoldDB" id="A0AAD9PES1"/>
<feature type="compositionally biased region" description="Pro residues" evidence="1">
    <location>
        <begin position="161"/>
        <end position="170"/>
    </location>
</feature>
<feature type="compositionally biased region" description="Low complexity" evidence="1">
    <location>
        <begin position="174"/>
        <end position="183"/>
    </location>
</feature>